<proteinExistence type="predicted"/>
<comment type="caution">
    <text evidence="1">The sequence shown here is derived from an EMBL/GenBank/DDBJ whole genome shotgun (WGS) entry which is preliminary data.</text>
</comment>
<protein>
    <submittedName>
        <fullName evidence="1">Uncharacterized protein</fullName>
    </submittedName>
</protein>
<dbReference type="Proteomes" id="UP000299102">
    <property type="component" value="Unassembled WGS sequence"/>
</dbReference>
<dbReference type="EMBL" id="BGZK01000267">
    <property type="protein sequence ID" value="GBP32973.1"/>
    <property type="molecule type" value="Genomic_DNA"/>
</dbReference>
<evidence type="ECO:0000313" key="1">
    <source>
        <dbReference type="EMBL" id="GBP32973.1"/>
    </source>
</evidence>
<gene>
    <name evidence="1" type="ORF">EVAR_20154_1</name>
</gene>
<reference evidence="1 2" key="1">
    <citation type="journal article" date="2019" name="Commun. Biol.">
        <title>The bagworm genome reveals a unique fibroin gene that provides high tensile strength.</title>
        <authorList>
            <person name="Kono N."/>
            <person name="Nakamura H."/>
            <person name="Ohtoshi R."/>
            <person name="Tomita M."/>
            <person name="Numata K."/>
            <person name="Arakawa K."/>
        </authorList>
    </citation>
    <scope>NUCLEOTIDE SEQUENCE [LARGE SCALE GENOMIC DNA]</scope>
</reference>
<organism evidence="1 2">
    <name type="scientific">Eumeta variegata</name>
    <name type="common">Bagworm moth</name>
    <name type="synonym">Eumeta japonica</name>
    <dbReference type="NCBI Taxonomy" id="151549"/>
    <lineage>
        <taxon>Eukaryota</taxon>
        <taxon>Metazoa</taxon>
        <taxon>Ecdysozoa</taxon>
        <taxon>Arthropoda</taxon>
        <taxon>Hexapoda</taxon>
        <taxon>Insecta</taxon>
        <taxon>Pterygota</taxon>
        <taxon>Neoptera</taxon>
        <taxon>Endopterygota</taxon>
        <taxon>Lepidoptera</taxon>
        <taxon>Glossata</taxon>
        <taxon>Ditrysia</taxon>
        <taxon>Tineoidea</taxon>
        <taxon>Psychidae</taxon>
        <taxon>Oiketicinae</taxon>
        <taxon>Eumeta</taxon>
    </lineage>
</organism>
<evidence type="ECO:0000313" key="2">
    <source>
        <dbReference type="Proteomes" id="UP000299102"/>
    </source>
</evidence>
<sequence length="107" mass="11865">MNTTRRRTEYLMVMSAERFAAGVIGALASYPASADTLMSDTYLQLLILAHKEPARGHKTVDRHWGNRSWGGGRAPADNVRGVLSQPLCERDLSAFSSDVLRLEMNKT</sequence>
<dbReference type="AlphaFoldDB" id="A0A4C1V2E0"/>
<keyword evidence="2" id="KW-1185">Reference proteome</keyword>
<name>A0A4C1V2E0_EUMVA</name>
<accession>A0A4C1V2E0</accession>